<evidence type="ECO:0000313" key="5">
    <source>
        <dbReference type="Proteomes" id="UP000295765"/>
    </source>
</evidence>
<dbReference type="OrthoDB" id="9787293at2"/>
<dbReference type="InterPro" id="IPR001296">
    <property type="entry name" value="Glyco_trans_1"/>
</dbReference>
<dbReference type="RefSeq" id="WP_132543975.1">
    <property type="nucleotide sequence ID" value="NZ_SLWY01000015.1"/>
</dbReference>
<dbReference type="Pfam" id="PF13579">
    <property type="entry name" value="Glyco_trans_4_4"/>
    <property type="match status" value="1"/>
</dbReference>
<dbReference type="Proteomes" id="UP000295765">
    <property type="component" value="Unassembled WGS sequence"/>
</dbReference>
<keyword evidence="4" id="KW-0808">Transferase</keyword>
<dbReference type="Pfam" id="PF00534">
    <property type="entry name" value="Glycos_transf_1"/>
    <property type="match status" value="1"/>
</dbReference>
<feature type="domain" description="Glycosyl transferase family 1" evidence="2">
    <location>
        <begin position="217"/>
        <end position="377"/>
    </location>
</feature>
<dbReference type="CDD" id="cd03794">
    <property type="entry name" value="GT4_WbuB-like"/>
    <property type="match status" value="1"/>
</dbReference>
<dbReference type="GO" id="GO:0016758">
    <property type="term" value="F:hexosyltransferase activity"/>
    <property type="evidence" value="ECO:0007669"/>
    <property type="project" value="TreeGrafter"/>
</dbReference>
<sequence length="432" mass="48016">MNILFLTENFPPEVNASATRVFERACYWVEWGHKVTVITCAPNFPTGQVYEGYHNDWYRTEDMRGIRVVRVKTYIAKNEGVAKRTADFISYMFTAVAAGLFQQRPDVVVATSPQFFAAVGGWMLSGLRRVPFVFELGDLWPASIMAVGAMRKNLFLRWMERLELFLYRRSAAVVALTRSFKEDLVFRAIPADKIAVVINGVDLPRYSPRARDPELANELGIGDRFVVGYIGTHGMAHGLDNVIRAADLLRDDDRVRFLFVGTGAAKEQLQADAQRLRLSNVIFVPTRPKDEMPRYWSLCSMALIHLKDDPVFAGVIPSKMFEAMGMGLPLLIVSPEGEASRIVVGENAGVWVPAARPEVLAETVKMLASSPDRVRELATSSYAASPSYTREKQAQDMLAVLESVIQGHGHEAGSELERMQAAGRRSPAASAD</sequence>
<comment type="caution">
    <text evidence="4">The sequence shown here is derived from an EMBL/GenBank/DDBJ whole genome shotgun (WGS) entry which is preliminary data.</text>
</comment>
<dbReference type="AlphaFoldDB" id="A0A4R2LBY0"/>
<keyword evidence="5" id="KW-1185">Reference proteome</keyword>
<evidence type="ECO:0000259" key="2">
    <source>
        <dbReference type="Pfam" id="PF00534"/>
    </source>
</evidence>
<name>A0A4R2LBY0_9GAMM</name>
<proteinExistence type="predicted"/>
<gene>
    <name evidence="4" type="ORF">EV699_115116</name>
</gene>
<dbReference type="InterPro" id="IPR050194">
    <property type="entry name" value="Glycosyltransferase_grp1"/>
</dbReference>
<feature type="domain" description="Glycosyltransferase subfamily 4-like N-terminal" evidence="3">
    <location>
        <begin position="18"/>
        <end position="200"/>
    </location>
</feature>
<dbReference type="EMBL" id="SLWY01000015">
    <property type="protein sequence ID" value="TCO80338.1"/>
    <property type="molecule type" value="Genomic_DNA"/>
</dbReference>
<dbReference type="PANTHER" id="PTHR45947:SF3">
    <property type="entry name" value="SULFOQUINOVOSYL TRANSFERASE SQD2"/>
    <property type="match status" value="1"/>
</dbReference>
<evidence type="ECO:0000313" key="4">
    <source>
        <dbReference type="EMBL" id="TCO80338.1"/>
    </source>
</evidence>
<reference evidence="4 5" key="1">
    <citation type="submission" date="2019-03" db="EMBL/GenBank/DDBJ databases">
        <title>Genomic Encyclopedia of Type Strains, Phase IV (KMG-IV): sequencing the most valuable type-strain genomes for metagenomic binning, comparative biology and taxonomic classification.</title>
        <authorList>
            <person name="Goeker M."/>
        </authorList>
    </citation>
    <scope>NUCLEOTIDE SEQUENCE [LARGE SCALE GENOMIC DNA]</scope>
    <source>
        <strain evidence="4 5">DSM 25287</strain>
    </source>
</reference>
<accession>A0A4R2LBY0</accession>
<dbReference type="PANTHER" id="PTHR45947">
    <property type="entry name" value="SULFOQUINOVOSYL TRANSFERASE SQD2"/>
    <property type="match status" value="1"/>
</dbReference>
<dbReference type="Gene3D" id="3.40.50.2000">
    <property type="entry name" value="Glycogen Phosphorylase B"/>
    <property type="match status" value="2"/>
</dbReference>
<protein>
    <submittedName>
        <fullName evidence="4">Glycosyltransferase involved in cell wall biosynthesis</fullName>
    </submittedName>
</protein>
<organism evidence="4 5">
    <name type="scientific">Plasticicumulans lactativorans</name>
    <dbReference type="NCBI Taxonomy" id="1133106"/>
    <lineage>
        <taxon>Bacteria</taxon>
        <taxon>Pseudomonadati</taxon>
        <taxon>Pseudomonadota</taxon>
        <taxon>Gammaproteobacteria</taxon>
        <taxon>Candidatus Competibacteraceae</taxon>
        <taxon>Plasticicumulans</taxon>
    </lineage>
</organism>
<evidence type="ECO:0000259" key="3">
    <source>
        <dbReference type="Pfam" id="PF13579"/>
    </source>
</evidence>
<dbReference type="SUPFAM" id="SSF53756">
    <property type="entry name" value="UDP-Glycosyltransferase/glycogen phosphorylase"/>
    <property type="match status" value="1"/>
</dbReference>
<feature type="compositionally biased region" description="Basic and acidic residues" evidence="1">
    <location>
        <begin position="409"/>
        <end position="418"/>
    </location>
</feature>
<feature type="region of interest" description="Disordered" evidence="1">
    <location>
        <begin position="409"/>
        <end position="432"/>
    </location>
</feature>
<dbReference type="InterPro" id="IPR028098">
    <property type="entry name" value="Glyco_trans_4-like_N"/>
</dbReference>
<evidence type="ECO:0000256" key="1">
    <source>
        <dbReference type="SAM" id="MobiDB-lite"/>
    </source>
</evidence>